<name>A0A6C0KXM0_9ZZZZ</name>
<dbReference type="HAMAP" id="MF_00216">
    <property type="entry name" value="aIF_1A"/>
    <property type="match status" value="1"/>
</dbReference>
<dbReference type="CDD" id="cd05793">
    <property type="entry name" value="S1_IF1A"/>
    <property type="match status" value="1"/>
</dbReference>
<dbReference type="Gene3D" id="2.40.50.140">
    <property type="entry name" value="Nucleic acid-binding proteins"/>
    <property type="match status" value="1"/>
</dbReference>
<evidence type="ECO:0000259" key="2">
    <source>
        <dbReference type="PROSITE" id="PS50832"/>
    </source>
</evidence>
<dbReference type="AlphaFoldDB" id="A0A6C0KXM0"/>
<dbReference type="Pfam" id="PF01176">
    <property type="entry name" value="eIF-1a"/>
    <property type="match status" value="1"/>
</dbReference>
<dbReference type="SMART" id="SM00652">
    <property type="entry name" value="eIF1a"/>
    <property type="match status" value="1"/>
</dbReference>
<dbReference type="PROSITE" id="PS50832">
    <property type="entry name" value="S1_IF1_TYPE"/>
    <property type="match status" value="1"/>
</dbReference>
<dbReference type="InterPro" id="IPR012340">
    <property type="entry name" value="NA-bd_OB-fold"/>
</dbReference>
<dbReference type="GO" id="GO:0003723">
    <property type="term" value="F:RNA binding"/>
    <property type="evidence" value="ECO:0007669"/>
    <property type="project" value="InterPro"/>
</dbReference>
<dbReference type="SUPFAM" id="SSF50249">
    <property type="entry name" value="Nucleic acid-binding proteins"/>
    <property type="match status" value="1"/>
</dbReference>
<sequence>MPRNKGKGGKNFRKSKNQQSQDKRQIIFKEDGQEYALISKMLGNCRCECKCHDGRTRLGHIRGKMIKRVWIVVGDTVLLSLRDYQDEKADIIHKYTHDEAKTLGTYGEINTNLKIEENSNNDESDLDCEIDFEDI</sequence>
<protein>
    <recommendedName>
        <fullName evidence="2">S1-like domain-containing protein</fullName>
    </recommendedName>
</protein>
<evidence type="ECO:0000313" key="3">
    <source>
        <dbReference type="EMBL" id="QHU22722.1"/>
    </source>
</evidence>
<feature type="region of interest" description="Disordered" evidence="1">
    <location>
        <begin position="1"/>
        <end position="24"/>
    </location>
</feature>
<evidence type="ECO:0000256" key="1">
    <source>
        <dbReference type="SAM" id="MobiDB-lite"/>
    </source>
</evidence>
<feature type="compositionally biased region" description="Basic residues" evidence="1">
    <location>
        <begin position="1"/>
        <end position="16"/>
    </location>
</feature>
<organism evidence="3">
    <name type="scientific">viral metagenome</name>
    <dbReference type="NCBI Taxonomy" id="1070528"/>
    <lineage>
        <taxon>unclassified sequences</taxon>
        <taxon>metagenomes</taxon>
        <taxon>organismal metagenomes</taxon>
    </lineage>
</organism>
<feature type="domain" description="S1-like" evidence="2">
    <location>
        <begin position="22"/>
        <end position="96"/>
    </location>
</feature>
<accession>A0A6C0KXM0</accession>
<dbReference type="GO" id="GO:0003743">
    <property type="term" value="F:translation initiation factor activity"/>
    <property type="evidence" value="ECO:0007669"/>
    <property type="project" value="InterPro"/>
</dbReference>
<reference evidence="3" key="1">
    <citation type="journal article" date="2020" name="Nature">
        <title>Giant virus diversity and host interactions through global metagenomics.</title>
        <authorList>
            <person name="Schulz F."/>
            <person name="Roux S."/>
            <person name="Paez-Espino D."/>
            <person name="Jungbluth S."/>
            <person name="Walsh D.A."/>
            <person name="Denef V.J."/>
            <person name="McMahon K.D."/>
            <person name="Konstantinidis K.T."/>
            <person name="Eloe-Fadrosh E.A."/>
            <person name="Kyrpides N.C."/>
            <person name="Woyke T."/>
        </authorList>
    </citation>
    <scope>NUCLEOTIDE SEQUENCE</scope>
    <source>
        <strain evidence="3">GVMAG-S-ERX555907-63</strain>
    </source>
</reference>
<proteinExistence type="inferred from homology"/>
<dbReference type="InterPro" id="IPR006196">
    <property type="entry name" value="RNA-binding_domain_S1_IF1"/>
</dbReference>
<dbReference type="InterPro" id="IPR001253">
    <property type="entry name" value="TIF_eIF-1A"/>
</dbReference>
<dbReference type="EMBL" id="MN741017">
    <property type="protein sequence ID" value="QHU22722.1"/>
    <property type="molecule type" value="Genomic_DNA"/>
</dbReference>
<dbReference type="PANTHER" id="PTHR21668">
    <property type="entry name" value="EIF-1A"/>
    <property type="match status" value="1"/>
</dbReference>
<dbReference type="NCBIfam" id="TIGR00523">
    <property type="entry name" value="eIF-1A"/>
    <property type="match status" value="1"/>
</dbReference>